<sequence>MVTLLLDSTRLEVALSKVERALSFRKENVLIERSAIKKVQLTDDAWMWLRGVPDPGTHLWGVAAMGTWKSAGGTDFALIRRHRAGVVIDLEGHDEFERVILTTRHGLALVQALQLDGEAELAEVTEIAATAPVPVQPERPAGSKPGGKKKPRTSPSPAPAT</sequence>
<feature type="region of interest" description="Disordered" evidence="1">
    <location>
        <begin position="130"/>
        <end position="161"/>
    </location>
</feature>
<evidence type="ECO:0000313" key="3">
    <source>
        <dbReference type="Proteomes" id="UP000576969"/>
    </source>
</evidence>
<evidence type="ECO:0000313" key="2">
    <source>
        <dbReference type="EMBL" id="NYE18176.1"/>
    </source>
</evidence>
<proteinExistence type="predicted"/>
<name>A0A7Y9GKU9_9MICO</name>
<reference evidence="2 3" key="1">
    <citation type="submission" date="2020-07" db="EMBL/GenBank/DDBJ databases">
        <title>Sequencing the genomes of 1000 actinobacteria strains.</title>
        <authorList>
            <person name="Klenk H.-P."/>
        </authorList>
    </citation>
    <scope>NUCLEOTIDE SEQUENCE [LARGE SCALE GENOMIC DNA]</scope>
    <source>
        <strain evidence="2 3">DSM 24662</strain>
    </source>
</reference>
<organism evidence="2 3">
    <name type="scientific">Microbacterium immunditiarum</name>
    <dbReference type="NCBI Taxonomy" id="337480"/>
    <lineage>
        <taxon>Bacteria</taxon>
        <taxon>Bacillati</taxon>
        <taxon>Actinomycetota</taxon>
        <taxon>Actinomycetes</taxon>
        <taxon>Micrococcales</taxon>
        <taxon>Microbacteriaceae</taxon>
        <taxon>Microbacterium</taxon>
    </lineage>
</organism>
<evidence type="ECO:0000256" key="1">
    <source>
        <dbReference type="SAM" id="MobiDB-lite"/>
    </source>
</evidence>
<dbReference type="EMBL" id="JACCBV010000001">
    <property type="protein sequence ID" value="NYE18176.1"/>
    <property type="molecule type" value="Genomic_DNA"/>
</dbReference>
<dbReference type="RefSeq" id="WP_246300994.1">
    <property type="nucleotide sequence ID" value="NZ_JACCBV010000001.1"/>
</dbReference>
<gene>
    <name evidence="2" type="ORF">BJ991_000204</name>
</gene>
<accession>A0A7Y9GKU9</accession>
<keyword evidence="3" id="KW-1185">Reference proteome</keyword>
<dbReference type="Proteomes" id="UP000576969">
    <property type="component" value="Unassembled WGS sequence"/>
</dbReference>
<protein>
    <submittedName>
        <fullName evidence="2">Uncharacterized protein</fullName>
    </submittedName>
</protein>
<comment type="caution">
    <text evidence="2">The sequence shown here is derived from an EMBL/GenBank/DDBJ whole genome shotgun (WGS) entry which is preliminary data.</text>
</comment>
<dbReference type="AlphaFoldDB" id="A0A7Y9GKU9"/>